<feature type="transmembrane region" description="Helical" evidence="7">
    <location>
        <begin position="256"/>
        <end position="274"/>
    </location>
</feature>
<dbReference type="Pfam" id="PF03825">
    <property type="entry name" value="Nuc_H_symport"/>
    <property type="match status" value="1"/>
</dbReference>
<dbReference type="PANTHER" id="PTHR23522:SF4">
    <property type="entry name" value="NUCLEOSIDE PERMEASE NUPG-RELATED"/>
    <property type="match status" value="1"/>
</dbReference>
<keyword evidence="4 7" id="KW-0812">Transmembrane</keyword>
<feature type="transmembrane region" description="Helical" evidence="7">
    <location>
        <begin position="168"/>
        <end position="188"/>
    </location>
</feature>
<feature type="transmembrane region" description="Helical" evidence="7">
    <location>
        <begin position="84"/>
        <end position="102"/>
    </location>
</feature>
<evidence type="ECO:0000256" key="6">
    <source>
        <dbReference type="ARBA" id="ARBA00023136"/>
    </source>
</evidence>
<dbReference type="GO" id="GO:0015213">
    <property type="term" value="F:uridine transmembrane transporter activity"/>
    <property type="evidence" value="ECO:0007669"/>
    <property type="project" value="TreeGrafter"/>
</dbReference>
<organism evidence="9 10">
    <name type="scientific">Parapedobacter koreensis</name>
    <dbReference type="NCBI Taxonomy" id="332977"/>
    <lineage>
        <taxon>Bacteria</taxon>
        <taxon>Pseudomonadati</taxon>
        <taxon>Bacteroidota</taxon>
        <taxon>Sphingobacteriia</taxon>
        <taxon>Sphingobacteriales</taxon>
        <taxon>Sphingobacteriaceae</taxon>
        <taxon>Parapedobacter</taxon>
    </lineage>
</organism>
<dbReference type="CDD" id="cd06177">
    <property type="entry name" value="MFS_NHS"/>
    <property type="match status" value="1"/>
</dbReference>
<keyword evidence="3" id="KW-1003">Cell membrane</keyword>
<feature type="transmembrane region" description="Helical" evidence="7">
    <location>
        <begin position="217"/>
        <end position="236"/>
    </location>
</feature>
<dbReference type="GO" id="GO:0005886">
    <property type="term" value="C:plasma membrane"/>
    <property type="evidence" value="ECO:0007669"/>
    <property type="project" value="UniProtKB-SubCell"/>
</dbReference>
<evidence type="ECO:0000256" key="2">
    <source>
        <dbReference type="ARBA" id="ARBA00022448"/>
    </source>
</evidence>
<dbReference type="STRING" id="332977.SAMN05421740_106261"/>
<feature type="transmembrane region" description="Helical" evidence="7">
    <location>
        <begin position="25"/>
        <end position="44"/>
    </location>
</feature>
<keyword evidence="6 7" id="KW-0472">Membrane</keyword>
<keyword evidence="5 7" id="KW-1133">Transmembrane helix</keyword>
<evidence type="ECO:0000256" key="3">
    <source>
        <dbReference type="ARBA" id="ARBA00022475"/>
    </source>
</evidence>
<protein>
    <submittedName>
        <fullName evidence="9">Nucleoside transporter</fullName>
    </submittedName>
</protein>
<feature type="transmembrane region" description="Helical" evidence="7">
    <location>
        <begin position="56"/>
        <end position="75"/>
    </location>
</feature>
<evidence type="ECO:0000313" key="9">
    <source>
        <dbReference type="EMBL" id="SEL54886.1"/>
    </source>
</evidence>
<keyword evidence="2" id="KW-0813">Transport</keyword>
<feature type="domain" description="Major facilitator superfamily (MFS) profile" evidence="8">
    <location>
        <begin position="209"/>
        <end position="414"/>
    </location>
</feature>
<dbReference type="SUPFAM" id="SSF103473">
    <property type="entry name" value="MFS general substrate transporter"/>
    <property type="match status" value="1"/>
</dbReference>
<evidence type="ECO:0000259" key="8">
    <source>
        <dbReference type="PROSITE" id="PS50850"/>
    </source>
</evidence>
<feature type="transmembrane region" description="Helical" evidence="7">
    <location>
        <begin position="305"/>
        <end position="324"/>
    </location>
</feature>
<reference evidence="10" key="1">
    <citation type="submission" date="2016-10" db="EMBL/GenBank/DDBJ databases">
        <authorList>
            <person name="Varghese N."/>
            <person name="Submissions S."/>
        </authorList>
    </citation>
    <scope>NUCLEOTIDE SEQUENCE [LARGE SCALE GENOMIC DNA]</scope>
    <source>
        <strain evidence="10">Jip14</strain>
    </source>
</reference>
<dbReference type="EMBL" id="FNZR01000006">
    <property type="protein sequence ID" value="SEL54886.1"/>
    <property type="molecule type" value="Genomic_DNA"/>
</dbReference>
<dbReference type="InterPro" id="IPR020846">
    <property type="entry name" value="MFS_dom"/>
</dbReference>
<evidence type="ECO:0000256" key="7">
    <source>
        <dbReference type="SAM" id="Phobius"/>
    </source>
</evidence>
<proteinExistence type="predicted"/>
<accession>A0A1H7R3M7</accession>
<dbReference type="PROSITE" id="PS50850">
    <property type="entry name" value="MFS"/>
    <property type="match status" value="1"/>
</dbReference>
<evidence type="ECO:0000256" key="5">
    <source>
        <dbReference type="ARBA" id="ARBA00022989"/>
    </source>
</evidence>
<evidence type="ECO:0000313" key="10">
    <source>
        <dbReference type="Proteomes" id="UP000198916"/>
    </source>
</evidence>
<keyword evidence="10" id="KW-1185">Reference proteome</keyword>
<dbReference type="Proteomes" id="UP000198916">
    <property type="component" value="Unassembled WGS sequence"/>
</dbReference>
<sequence>MDDSHTFLIATMDIFLRLRLSSMMFLQYFVWGMWYVTMGTFMMAHLKAGAVDVGSAYATFSIGAIISPFFVGLVADRFFPSQRVLGVLHIAGAIVLFFVGKVTELSMFWWLILLYTLLYTPTISLANSISFRQMENPGKQFPAVRVLGTIGWIVSGLLIGYLELDSSALIFHIAAIASVLLGVLSFMLPHTPPNRTNQASWKSLLGLDALVLFKNRAFLLFFILSILICIPLTFYYNFANPFLNDIGVSNAAGKMTLGQASEALFMLLIPFLFVKLGVKRMLTLALICWILRYVFFAFGDADNTMWMLLVGIALHGACYDFFFVTGQIYTENVAGGQIKNAAQGLITFATYGIGMFLGSYISGYLTERYVIVGDNHTTYNWESVWLIPAYISVALLVLLVLFFNDKKKRQQSYE</sequence>
<dbReference type="AlphaFoldDB" id="A0A1H7R3M7"/>
<dbReference type="InterPro" id="IPR036259">
    <property type="entry name" value="MFS_trans_sf"/>
</dbReference>
<gene>
    <name evidence="9" type="ORF">SAMN05421740_106261</name>
</gene>
<dbReference type="GO" id="GO:0015212">
    <property type="term" value="F:cytidine transmembrane transporter activity"/>
    <property type="evidence" value="ECO:0007669"/>
    <property type="project" value="TreeGrafter"/>
</dbReference>
<evidence type="ECO:0000256" key="1">
    <source>
        <dbReference type="ARBA" id="ARBA00004651"/>
    </source>
</evidence>
<comment type="subcellular location">
    <subcellularLocation>
        <location evidence="1">Cell membrane</location>
        <topology evidence="1">Multi-pass membrane protein</topology>
    </subcellularLocation>
</comment>
<feature type="transmembrane region" description="Helical" evidence="7">
    <location>
        <begin position="143"/>
        <end position="162"/>
    </location>
</feature>
<dbReference type="Gene3D" id="1.20.1250.20">
    <property type="entry name" value="MFS general substrate transporter like domains"/>
    <property type="match status" value="2"/>
</dbReference>
<feature type="transmembrane region" description="Helical" evidence="7">
    <location>
        <begin position="385"/>
        <end position="403"/>
    </location>
</feature>
<dbReference type="PANTHER" id="PTHR23522">
    <property type="entry name" value="BLL5896 PROTEIN"/>
    <property type="match status" value="1"/>
</dbReference>
<feature type="transmembrane region" description="Helical" evidence="7">
    <location>
        <begin position="108"/>
        <end position="131"/>
    </location>
</feature>
<feature type="transmembrane region" description="Helical" evidence="7">
    <location>
        <begin position="281"/>
        <end position="299"/>
    </location>
</feature>
<feature type="transmembrane region" description="Helical" evidence="7">
    <location>
        <begin position="345"/>
        <end position="365"/>
    </location>
</feature>
<dbReference type="InterPro" id="IPR004740">
    <property type="entry name" value="Nuc_H_symport"/>
</dbReference>
<name>A0A1H7R3M7_9SPHI</name>
<evidence type="ECO:0000256" key="4">
    <source>
        <dbReference type="ARBA" id="ARBA00022692"/>
    </source>
</evidence>